<evidence type="ECO:0000313" key="2">
    <source>
        <dbReference type="Proteomes" id="UP000008461"/>
    </source>
</evidence>
<reference evidence="1 2" key="1">
    <citation type="journal article" date="2011" name="Stand. Genomic Sci.">
        <title>Complete genome sequence of Haliscomenobacter hydrossis type strain (O).</title>
        <authorList>
            <consortium name="US DOE Joint Genome Institute (JGI-PGF)"/>
            <person name="Daligault H."/>
            <person name="Lapidus A."/>
            <person name="Zeytun A."/>
            <person name="Nolan M."/>
            <person name="Lucas S."/>
            <person name="Del Rio T.G."/>
            <person name="Tice H."/>
            <person name="Cheng J.F."/>
            <person name="Tapia R."/>
            <person name="Han C."/>
            <person name="Goodwin L."/>
            <person name="Pitluck S."/>
            <person name="Liolios K."/>
            <person name="Pagani I."/>
            <person name="Ivanova N."/>
            <person name="Huntemann M."/>
            <person name="Mavromatis K."/>
            <person name="Mikhailova N."/>
            <person name="Pati A."/>
            <person name="Chen A."/>
            <person name="Palaniappan K."/>
            <person name="Land M."/>
            <person name="Hauser L."/>
            <person name="Brambilla E.M."/>
            <person name="Rohde M."/>
            <person name="Verbarg S."/>
            <person name="Goker M."/>
            <person name="Bristow J."/>
            <person name="Eisen J.A."/>
            <person name="Markowitz V."/>
            <person name="Hugenholtz P."/>
            <person name="Kyrpides N.C."/>
            <person name="Klenk H.P."/>
            <person name="Woyke T."/>
        </authorList>
    </citation>
    <scope>NUCLEOTIDE SEQUENCE [LARGE SCALE GENOMIC DNA]</scope>
    <source>
        <strain evidence="2">ATCC 27775 / DSM 1100 / LMG 10767 / O</strain>
    </source>
</reference>
<organism evidence="1 2">
    <name type="scientific">Haliscomenobacter hydrossis (strain ATCC 27775 / DSM 1100 / LMG 10767 / O)</name>
    <dbReference type="NCBI Taxonomy" id="760192"/>
    <lineage>
        <taxon>Bacteria</taxon>
        <taxon>Pseudomonadati</taxon>
        <taxon>Bacteroidota</taxon>
        <taxon>Saprospiria</taxon>
        <taxon>Saprospirales</taxon>
        <taxon>Haliscomenobacteraceae</taxon>
        <taxon>Haliscomenobacter</taxon>
    </lineage>
</organism>
<reference key="2">
    <citation type="submission" date="2011-04" db="EMBL/GenBank/DDBJ databases">
        <title>Complete sequence of chromosome of Haliscomenobacter hydrossis DSM 1100.</title>
        <authorList>
            <consortium name="US DOE Joint Genome Institute (JGI-PGF)"/>
            <person name="Lucas S."/>
            <person name="Han J."/>
            <person name="Lapidus A."/>
            <person name="Bruce D."/>
            <person name="Goodwin L."/>
            <person name="Pitluck S."/>
            <person name="Peters L."/>
            <person name="Kyrpides N."/>
            <person name="Mavromatis K."/>
            <person name="Ivanova N."/>
            <person name="Ovchinnikova G."/>
            <person name="Pagani I."/>
            <person name="Daligault H."/>
            <person name="Detter J.C."/>
            <person name="Han C."/>
            <person name="Land M."/>
            <person name="Hauser L."/>
            <person name="Markowitz V."/>
            <person name="Cheng J.-F."/>
            <person name="Hugenholtz P."/>
            <person name="Woyke T."/>
            <person name="Wu D."/>
            <person name="Verbarg S."/>
            <person name="Frueling A."/>
            <person name="Brambilla E."/>
            <person name="Klenk H.-P."/>
            <person name="Eisen J.A."/>
        </authorList>
    </citation>
    <scope>NUCLEOTIDE SEQUENCE</scope>
    <source>
        <strain>DSM 1100</strain>
    </source>
</reference>
<proteinExistence type="predicted"/>
<dbReference type="GO" id="GO:0016491">
    <property type="term" value="F:oxidoreductase activity"/>
    <property type="evidence" value="ECO:0007669"/>
    <property type="project" value="InterPro"/>
</dbReference>
<evidence type="ECO:0000313" key="1">
    <source>
        <dbReference type="EMBL" id="AEE49810.1"/>
    </source>
</evidence>
<dbReference type="KEGG" id="hhy:Halhy_1925"/>
<dbReference type="eggNOG" id="COG3662">
    <property type="taxonomic scope" value="Bacteria"/>
</dbReference>
<dbReference type="AlphaFoldDB" id="F4L5D0"/>
<dbReference type="PANTHER" id="PTHR36124">
    <property type="match status" value="1"/>
</dbReference>
<accession>F4L5D0</accession>
<dbReference type="RefSeq" id="WP_013764363.1">
    <property type="nucleotide sequence ID" value="NC_015510.1"/>
</dbReference>
<dbReference type="OrthoDB" id="836517at2"/>
<dbReference type="STRING" id="760192.Halhy_1925"/>
<sequence length="280" mass="32642">MRKTQFLAKLAPLDAQADHLEISRLVAYYDFPWDTTRALELALFRTFAVPSIGNLLYKTQEFTRRTQKRYDDTDLLLSEIIEHGYDSERGQAALSRMNQLHGHFHISNEDMLYVLSTFVIEPYRWNLRFGYRISTEKELDAGHRLWFEMGTRMGITAIPDTFRALEQFNIAYEKVHFSYSEGGRKVADATLNLMLSWFLPRFCWPLARPFVLAIMDEPLLQALQYPVPPKAFRLAINGLMSIRKRMLAFIPLPKQPKLHTKKKNRTYAQGYALEDLGAKK</sequence>
<gene>
    <name evidence="1" type="ordered locus">Halhy_1925</name>
</gene>
<dbReference type="PANTHER" id="PTHR36124:SF1">
    <property type="entry name" value="ER-BOUND OXYGENASE MPAB_MPAB'_RUBBER OXYGENASE CATALYTIC DOMAIN-CONTAINING PROTEIN"/>
    <property type="match status" value="1"/>
</dbReference>
<protein>
    <submittedName>
        <fullName evidence="1">Uncharacterized protein</fullName>
    </submittedName>
</protein>
<dbReference type="InterPro" id="IPR046366">
    <property type="entry name" value="MPAB"/>
</dbReference>
<dbReference type="HOGENOM" id="CLU_039076_1_0_10"/>
<dbReference type="EMBL" id="CP002691">
    <property type="protein sequence ID" value="AEE49810.1"/>
    <property type="molecule type" value="Genomic_DNA"/>
</dbReference>
<dbReference type="Proteomes" id="UP000008461">
    <property type="component" value="Chromosome"/>
</dbReference>
<name>F4L5D0_HALH1</name>
<keyword evidence="2" id="KW-1185">Reference proteome</keyword>